<proteinExistence type="inferred from homology"/>
<keyword evidence="3 8" id="KW-0805">Transcription regulation</keyword>
<dbReference type="NCBIfam" id="NF001261">
    <property type="entry name" value="PRK00226.1-2"/>
    <property type="match status" value="1"/>
</dbReference>
<evidence type="ECO:0000256" key="2">
    <source>
        <dbReference type="ARBA" id="ARBA00013729"/>
    </source>
</evidence>
<dbReference type="Gene3D" id="1.10.287.180">
    <property type="entry name" value="Transcription elongation factor, GreA/GreB, N-terminal domain"/>
    <property type="match status" value="1"/>
</dbReference>
<dbReference type="PIRSF" id="PIRSF006092">
    <property type="entry name" value="GreA_GreB"/>
    <property type="match status" value="1"/>
</dbReference>
<dbReference type="GO" id="GO:0032784">
    <property type="term" value="P:regulation of DNA-templated transcription elongation"/>
    <property type="evidence" value="ECO:0007669"/>
    <property type="project" value="UniProtKB-UniRule"/>
</dbReference>
<evidence type="ECO:0000256" key="8">
    <source>
        <dbReference type="HAMAP-Rule" id="MF_00105"/>
    </source>
</evidence>
<dbReference type="PANTHER" id="PTHR30437">
    <property type="entry name" value="TRANSCRIPTION ELONGATION FACTOR GREA"/>
    <property type="match status" value="1"/>
</dbReference>
<keyword evidence="8" id="KW-0175">Coiled coil</keyword>
<dbReference type="Proteomes" id="UP000192602">
    <property type="component" value="Unassembled WGS sequence"/>
</dbReference>
<dbReference type="InterPro" id="IPR022691">
    <property type="entry name" value="Tscrpt_elong_fac_GreA/B_N"/>
</dbReference>
<dbReference type="NCBIfam" id="NF001263">
    <property type="entry name" value="PRK00226.1-4"/>
    <property type="match status" value="1"/>
</dbReference>
<dbReference type="InterPro" id="IPR023459">
    <property type="entry name" value="Tscrpt_elong_fac_GreA/B_fam"/>
</dbReference>
<evidence type="ECO:0000256" key="1">
    <source>
        <dbReference type="ARBA" id="ARBA00008213"/>
    </source>
</evidence>
<sequence>MENKEPMTEHGYKKLQKEFEALKEERPRVVEEIERAKEHGDLRENAEYHAAKERLAFIDARLTELSDLLARAQVIDPSKLPHTKVGFGSTVKLLDIEEDEEIEYTIVGSTESDPEHGLISYNTPLARQLLGKEEGDEITVKLPKGEIDFEVLEVFYKPIEFRD</sequence>
<dbReference type="STRING" id="1069081.SAMN05660197_1858"/>
<comment type="similarity">
    <text evidence="1 8 9">Belongs to the GreA/GreB family.</text>
</comment>
<dbReference type="InterPro" id="IPR036953">
    <property type="entry name" value="GreA/GreB_C_sf"/>
</dbReference>
<name>A0A1W1WUS1_9BACT</name>
<comment type="function">
    <text evidence="6 8 9">Necessary for efficient RNA polymerase transcription elongation past template-encoded arresting sites. The arresting sites in DNA have the property of trapping a certain fraction of elongating RNA polymerases that pass through, resulting in locked ternary complexes. Cleavage of the nascent transcript by cleavage factors such as GreA or GreB allows the resumption of elongation from the new 3'terminus. GreA releases sequences of 2 to 3 nucleotides.</text>
</comment>
<evidence type="ECO:0000313" key="12">
    <source>
        <dbReference type="EMBL" id="SMC10027.1"/>
    </source>
</evidence>
<evidence type="ECO:0000259" key="11">
    <source>
        <dbReference type="Pfam" id="PF03449"/>
    </source>
</evidence>
<dbReference type="NCBIfam" id="NF001264">
    <property type="entry name" value="PRK00226.1-5"/>
    <property type="match status" value="1"/>
</dbReference>
<dbReference type="InterPro" id="IPR028624">
    <property type="entry name" value="Tscrpt_elong_fac_GreA/B"/>
</dbReference>
<keyword evidence="13" id="KW-1185">Reference proteome</keyword>
<evidence type="ECO:0000256" key="4">
    <source>
        <dbReference type="ARBA" id="ARBA00023125"/>
    </source>
</evidence>
<organism evidence="12 13">
    <name type="scientific">Nitratiruptor tergarcus DSM 16512</name>
    <dbReference type="NCBI Taxonomy" id="1069081"/>
    <lineage>
        <taxon>Bacteria</taxon>
        <taxon>Pseudomonadati</taxon>
        <taxon>Campylobacterota</taxon>
        <taxon>Epsilonproteobacteria</taxon>
        <taxon>Nautiliales</taxon>
        <taxon>Nitratiruptoraceae</taxon>
        <taxon>Nitratiruptor</taxon>
    </lineage>
</organism>
<gene>
    <name evidence="8" type="primary">greA</name>
    <name evidence="12" type="ORF">SAMN05660197_1858</name>
</gene>
<keyword evidence="12" id="KW-0648">Protein biosynthesis</keyword>
<dbReference type="InterPro" id="IPR001437">
    <property type="entry name" value="Tscrpt_elong_fac_GreA/B_C"/>
</dbReference>
<dbReference type="GO" id="GO:0070063">
    <property type="term" value="F:RNA polymerase binding"/>
    <property type="evidence" value="ECO:0007669"/>
    <property type="project" value="InterPro"/>
</dbReference>
<dbReference type="RefSeq" id="WP_084276402.1">
    <property type="nucleotide sequence ID" value="NZ_AP026671.1"/>
</dbReference>
<dbReference type="GO" id="GO:0003746">
    <property type="term" value="F:translation elongation factor activity"/>
    <property type="evidence" value="ECO:0007669"/>
    <property type="project" value="UniProtKB-KW"/>
</dbReference>
<dbReference type="FunFam" id="1.10.287.180:FF:000001">
    <property type="entry name" value="Transcription elongation factor GreA"/>
    <property type="match status" value="1"/>
</dbReference>
<evidence type="ECO:0000256" key="9">
    <source>
        <dbReference type="RuleBase" id="RU000556"/>
    </source>
</evidence>
<dbReference type="HAMAP" id="MF_00105">
    <property type="entry name" value="GreA_GreB"/>
    <property type="match status" value="1"/>
</dbReference>
<keyword evidence="4 8" id="KW-0238">DNA-binding</keyword>
<dbReference type="NCBIfam" id="TIGR01462">
    <property type="entry name" value="greA"/>
    <property type="match status" value="1"/>
</dbReference>
<evidence type="ECO:0000313" key="13">
    <source>
        <dbReference type="Proteomes" id="UP000192602"/>
    </source>
</evidence>
<evidence type="ECO:0000259" key="10">
    <source>
        <dbReference type="Pfam" id="PF01272"/>
    </source>
</evidence>
<dbReference type="FunFam" id="3.10.50.30:FF:000001">
    <property type="entry name" value="Transcription elongation factor GreA"/>
    <property type="match status" value="1"/>
</dbReference>
<dbReference type="Pfam" id="PF01272">
    <property type="entry name" value="GreA_GreB"/>
    <property type="match status" value="1"/>
</dbReference>
<dbReference type="OrthoDB" id="9808774at2"/>
<keyword evidence="12" id="KW-0251">Elongation factor</keyword>
<protein>
    <recommendedName>
        <fullName evidence="2 8">Transcription elongation factor GreA</fullName>
    </recommendedName>
    <alternativeName>
        <fullName evidence="7 8">Transcript cleavage factor GreA</fullName>
    </alternativeName>
</protein>
<reference evidence="13" key="1">
    <citation type="submission" date="2017-04" db="EMBL/GenBank/DDBJ databases">
        <authorList>
            <person name="Varghese N."/>
            <person name="Submissions S."/>
        </authorList>
    </citation>
    <scope>NUCLEOTIDE SEQUENCE [LARGE SCALE GENOMIC DNA]</scope>
    <source>
        <strain evidence="13">DSM 16512</strain>
    </source>
</reference>
<dbReference type="AlphaFoldDB" id="A0A1W1WUS1"/>
<dbReference type="InterPro" id="IPR006359">
    <property type="entry name" value="Tscrpt_elong_fac_GreA"/>
</dbReference>
<dbReference type="SUPFAM" id="SSF54534">
    <property type="entry name" value="FKBP-like"/>
    <property type="match status" value="1"/>
</dbReference>
<feature type="coiled-coil region" evidence="8">
    <location>
        <begin position="12"/>
        <end position="39"/>
    </location>
</feature>
<accession>A0A1W1WUS1</accession>
<evidence type="ECO:0000256" key="5">
    <source>
        <dbReference type="ARBA" id="ARBA00023163"/>
    </source>
</evidence>
<dbReference type="Gene3D" id="3.10.50.30">
    <property type="entry name" value="Transcription elongation factor, GreA/GreB, C-terminal domain"/>
    <property type="match status" value="1"/>
</dbReference>
<dbReference type="EMBL" id="FWWZ01000001">
    <property type="protein sequence ID" value="SMC10027.1"/>
    <property type="molecule type" value="Genomic_DNA"/>
</dbReference>
<evidence type="ECO:0000256" key="3">
    <source>
        <dbReference type="ARBA" id="ARBA00023015"/>
    </source>
</evidence>
<dbReference type="InterPro" id="IPR036805">
    <property type="entry name" value="Tscrpt_elong_fac_GreA/B_N_sf"/>
</dbReference>
<dbReference type="PANTHER" id="PTHR30437:SF4">
    <property type="entry name" value="TRANSCRIPTION ELONGATION FACTOR GREA"/>
    <property type="match status" value="1"/>
</dbReference>
<keyword evidence="5 8" id="KW-0804">Transcription</keyword>
<dbReference type="GO" id="GO:0003677">
    <property type="term" value="F:DNA binding"/>
    <property type="evidence" value="ECO:0007669"/>
    <property type="project" value="UniProtKB-UniRule"/>
</dbReference>
<evidence type="ECO:0000256" key="7">
    <source>
        <dbReference type="ARBA" id="ARBA00030776"/>
    </source>
</evidence>
<dbReference type="SUPFAM" id="SSF46557">
    <property type="entry name" value="GreA transcript cleavage protein, N-terminal domain"/>
    <property type="match status" value="1"/>
</dbReference>
<feature type="domain" description="Transcription elongation factor GreA/GreB N-terminal" evidence="11">
    <location>
        <begin position="6"/>
        <end position="74"/>
    </location>
</feature>
<feature type="domain" description="Transcription elongation factor GreA/GreB C-terminal" evidence="10">
    <location>
        <begin position="81"/>
        <end position="154"/>
    </location>
</feature>
<dbReference type="GO" id="GO:0006354">
    <property type="term" value="P:DNA-templated transcription elongation"/>
    <property type="evidence" value="ECO:0007669"/>
    <property type="project" value="TreeGrafter"/>
</dbReference>
<dbReference type="Pfam" id="PF03449">
    <property type="entry name" value="GreA_GreB_N"/>
    <property type="match status" value="1"/>
</dbReference>
<evidence type="ECO:0000256" key="6">
    <source>
        <dbReference type="ARBA" id="ARBA00024916"/>
    </source>
</evidence>